<dbReference type="AlphaFoldDB" id="A0A812JJP5"/>
<dbReference type="Proteomes" id="UP000601435">
    <property type="component" value="Unassembled WGS sequence"/>
</dbReference>
<evidence type="ECO:0000313" key="1">
    <source>
        <dbReference type="EMBL" id="CAE7204955.1"/>
    </source>
</evidence>
<dbReference type="EMBL" id="CAJNJA010006081">
    <property type="protein sequence ID" value="CAE7204955.1"/>
    <property type="molecule type" value="Genomic_DNA"/>
</dbReference>
<evidence type="ECO:0000313" key="2">
    <source>
        <dbReference type="Proteomes" id="UP000601435"/>
    </source>
</evidence>
<comment type="caution">
    <text evidence="1">The sequence shown here is derived from an EMBL/GenBank/DDBJ whole genome shotgun (WGS) entry which is preliminary data.</text>
</comment>
<accession>A0A812JJP5</accession>
<organism evidence="1 2">
    <name type="scientific">Symbiodinium necroappetens</name>
    <dbReference type="NCBI Taxonomy" id="1628268"/>
    <lineage>
        <taxon>Eukaryota</taxon>
        <taxon>Sar</taxon>
        <taxon>Alveolata</taxon>
        <taxon>Dinophyceae</taxon>
        <taxon>Suessiales</taxon>
        <taxon>Symbiodiniaceae</taxon>
        <taxon>Symbiodinium</taxon>
    </lineage>
</organism>
<feature type="non-terminal residue" evidence="1">
    <location>
        <position position="58"/>
    </location>
</feature>
<proteinExistence type="predicted"/>
<name>A0A812JJP5_9DINO</name>
<sequence>DSDFETAIHSTRVFCRPPYMVKVAVRGTKCHRCDCWNPAQGFEGFQRVLQRCATWWDE</sequence>
<protein>
    <submittedName>
        <fullName evidence="1">Uncharacterized protein</fullName>
    </submittedName>
</protein>
<keyword evidence="2" id="KW-1185">Reference proteome</keyword>
<gene>
    <name evidence="1" type="ORF">SNEC2469_LOCUS1722</name>
</gene>
<feature type="non-terminal residue" evidence="1">
    <location>
        <position position="1"/>
    </location>
</feature>
<reference evidence="1" key="1">
    <citation type="submission" date="2021-02" db="EMBL/GenBank/DDBJ databases">
        <authorList>
            <person name="Dougan E. K."/>
            <person name="Rhodes N."/>
            <person name="Thang M."/>
            <person name="Chan C."/>
        </authorList>
    </citation>
    <scope>NUCLEOTIDE SEQUENCE</scope>
</reference>